<comment type="caution">
    <text evidence="1">The sequence shown here is derived from an EMBL/GenBank/DDBJ whole genome shotgun (WGS) entry which is preliminary data.</text>
</comment>
<dbReference type="InterPro" id="IPR008316">
    <property type="entry name" value="UCP029876"/>
</dbReference>
<protein>
    <submittedName>
        <fullName evidence="1">DNA-binding ferritin-like protein (Dps family)</fullName>
    </submittedName>
</protein>
<evidence type="ECO:0000313" key="2">
    <source>
        <dbReference type="Proteomes" id="UP000763557"/>
    </source>
</evidence>
<gene>
    <name evidence="1" type="ORF">GC106_4010</name>
</gene>
<organism evidence="1 2">
    <name type="scientific">Kibdelosporangium persicum</name>
    <dbReference type="NCBI Taxonomy" id="2698649"/>
    <lineage>
        <taxon>Bacteria</taxon>
        <taxon>Bacillati</taxon>
        <taxon>Actinomycetota</taxon>
        <taxon>Actinomycetes</taxon>
        <taxon>Pseudonocardiales</taxon>
        <taxon>Pseudonocardiaceae</taxon>
        <taxon>Kibdelosporangium</taxon>
    </lineage>
</organism>
<accession>A0ABX2EWK9</accession>
<reference evidence="1 2" key="1">
    <citation type="submission" date="2020-01" db="EMBL/GenBank/DDBJ databases">
        <title>Kibdelosporangium persica a novel Actinomycetes from a hot desert in Iran.</title>
        <authorList>
            <person name="Safaei N."/>
            <person name="Zaburannyi N."/>
            <person name="Mueller R."/>
            <person name="Wink J."/>
        </authorList>
    </citation>
    <scope>NUCLEOTIDE SEQUENCE [LARGE SCALE GENOMIC DNA]</scope>
    <source>
        <strain evidence="1 2">4NS15</strain>
    </source>
</reference>
<name>A0ABX2EWK9_9PSEU</name>
<proteinExistence type="predicted"/>
<dbReference type="SUPFAM" id="SSF158560">
    <property type="entry name" value="BH3980-like"/>
    <property type="match status" value="1"/>
</dbReference>
<dbReference type="Proteomes" id="UP000763557">
    <property type="component" value="Unassembled WGS sequence"/>
</dbReference>
<dbReference type="EMBL" id="JAAATY010000001">
    <property type="protein sequence ID" value="NRN63200.1"/>
    <property type="molecule type" value="Genomic_DNA"/>
</dbReference>
<keyword evidence="2" id="KW-1185">Reference proteome</keyword>
<evidence type="ECO:0000313" key="1">
    <source>
        <dbReference type="EMBL" id="NRN63200.1"/>
    </source>
</evidence>
<dbReference type="Gene3D" id="1.10.1900.10">
    <property type="entry name" value="c-terminal domain of poly(a) binding protein"/>
    <property type="match status" value="1"/>
</dbReference>
<dbReference type="Pfam" id="PF06304">
    <property type="entry name" value="DUF1048"/>
    <property type="match status" value="1"/>
</dbReference>
<sequence>MSDTDKDGLIAKFITTVIGDKRRWRQYKARVKQLPPNYRTAVEAIERYVMHFGPSDSDGAASLFEDVADLFERAAADGTPIREIVGQDPVEFVEALVQNYTKGGYVARERNRLISAIDQAAGEDAGNQDGTV</sequence>